<dbReference type="OrthoDB" id="9770517at2"/>
<dbReference type="Proteomes" id="UP000306402">
    <property type="component" value="Unassembled WGS sequence"/>
</dbReference>
<evidence type="ECO:0000256" key="1">
    <source>
        <dbReference type="ARBA" id="ARBA00007613"/>
    </source>
</evidence>
<dbReference type="NCBIfam" id="TIGR01845">
    <property type="entry name" value="outer_NodT"/>
    <property type="match status" value="1"/>
</dbReference>
<keyword evidence="2" id="KW-0564">Palmitate</keyword>
<dbReference type="GO" id="GO:0005886">
    <property type="term" value="C:plasma membrane"/>
    <property type="evidence" value="ECO:0007669"/>
    <property type="project" value="UniProtKB-SubCell"/>
</dbReference>
<keyword evidence="2" id="KW-1134">Transmembrane beta strand</keyword>
<dbReference type="RefSeq" id="WP_138363728.1">
    <property type="nucleotide sequence ID" value="NZ_VCEJ01000002.1"/>
</dbReference>
<organism evidence="3 4">
    <name type="scientific">Dyadobacter luticola</name>
    <dbReference type="NCBI Taxonomy" id="1979387"/>
    <lineage>
        <taxon>Bacteria</taxon>
        <taxon>Pseudomonadati</taxon>
        <taxon>Bacteroidota</taxon>
        <taxon>Cytophagia</taxon>
        <taxon>Cytophagales</taxon>
        <taxon>Spirosomataceae</taxon>
        <taxon>Dyadobacter</taxon>
    </lineage>
</organism>
<dbReference type="Pfam" id="PF02321">
    <property type="entry name" value="OEP"/>
    <property type="match status" value="2"/>
</dbReference>
<gene>
    <name evidence="3" type="ORF">FEN17_02530</name>
</gene>
<dbReference type="AlphaFoldDB" id="A0A5R9L2A8"/>
<dbReference type="PANTHER" id="PTHR30203:SF30">
    <property type="entry name" value="OUTER MEMBRANE PROTEIN-RELATED"/>
    <property type="match status" value="1"/>
</dbReference>
<feature type="signal peptide" evidence="2">
    <location>
        <begin position="1"/>
        <end position="24"/>
    </location>
</feature>
<keyword evidence="2" id="KW-0732">Signal</keyword>
<dbReference type="InterPro" id="IPR003423">
    <property type="entry name" value="OMP_efflux"/>
</dbReference>
<evidence type="ECO:0000256" key="2">
    <source>
        <dbReference type="RuleBase" id="RU362097"/>
    </source>
</evidence>
<comment type="subcellular location">
    <subcellularLocation>
        <location evidence="2">Cell membrane</location>
        <topology evidence="2">Lipid-anchor</topology>
    </subcellularLocation>
</comment>
<sequence>MRNKRILKWVGVAFVALTYYGCHAPNSVQRTPNPALTSSYNATQGTDSTNTGKIKWRDYFTDPYLSALIDTAFSNNQELNITLQEIAISKNEIRARQGEYMPFVGLRGGAGVEKAGRYTQVGSSEATTEIKPGRETPEPLPDFGINLFARWEIDIWHKLRNAKKAAMYRYLSSIEGRNFTMTNIVAEIANSYYELRALDTQLNIVSQNIEIQNNALKIVKMQKEATRVTELAVRRFEAQVLNTTNRQYAIRQRIVEVENRINFLLGRYPQPVLRDTTSFESLVPNVMQAGIPAQLLQNRPDVRQVEQDLIAAKLDIQVARANFYPSLGISAAIGLQAFNPIYLGNVPKSLMGALVGDLAGPLINKNAIQATYYSANARQIQAVYNYERTVLNAYIEVVNQLSNINNLGLAYDTKFREVQALNESTNIANRLFTSARADYMEVLLTQREALESKFDLIETKMQQMNATVNIYRALGGGWN</sequence>
<dbReference type="Gene3D" id="1.20.1600.10">
    <property type="entry name" value="Outer membrane efflux proteins (OEP)"/>
    <property type="match status" value="1"/>
</dbReference>
<protein>
    <submittedName>
        <fullName evidence="3">Efflux transporter outer membrane subunit</fullName>
    </submittedName>
</protein>
<dbReference type="InterPro" id="IPR010131">
    <property type="entry name" value="MdtP/NodT-like"/>
</dbReference>
<dbReference type="GO" id="GO:0015562">
    <property type="term" value="F:efflux transmembrane transporter activity"/>
    <property type="evidence" value="ECO:0007669"/>
    <property type="project" value="InterPro"/>
</dbReference>
<comment type="caution">
    <text evidence="3">The sequence shown here is derived from an EMBL/GenBank/DDBJ whole genome shotgun (WGS) entry which is preliminary data.</text>
</comment>
<evidence type="ECO:0000313" key="4">
    <source>
        <dbReference type="Proteomes" id="UP000306402"/>
    </source>
</evidence>
<accession>A0A5R9L2A8</accession>
<evidence type="ECO:0000313" key="3">
    <source>
        <dbReference type="EMBL" id="TLV02517.1"/>
    </source>
</evidence>
<keyword evidence="2" id="KW-0812">Transmembrane</keyword>
<dbReference type="EMBL" id="VCEJ01000002">
    <property type="protein sequence ID" value="TLV02517.1"/>
    <property type="molecule type" value="Genomic_DNA"/>
</dbReference>
<reference evidence="3 4" key="1">
    <citation type="submission" date="2019-05" db="EMBL/GenBank/DDBJ databases">
        <authorList>
            <person name="Qu J.-H."/>
        </authorList>
    </citation>
    <scope>NUCLEOTIDE SEQUENCE [LARGE SCALE GENOMIC DNA]</scope>
    <source>
        <strain evidence="3 4">T17</strain>
    </source>
</reference>
<proteinExistence type="inferred from homology"/>
<keyword evidence="2" id="KW-0472">Membrane</keyword>
<keyword evidence="4" id="KW-1185">Reference proteome</keyword>
<dbReference type="Gene3D" id="2.20.200.10">
    <property type="entry name" value="Outer membrane efflux proteins (OEP)"/>
    <property type="match status" value="1"/>
</dbReference>
<dbReference type="SUPFAM" id="SSF56954">
    <property type="entry name" value="Outer membrane efflux proteins (OEP)"/>
    <property type="match status" value="1"/>
</dbReference>
<keyword evidence="2" id="KW-0449">Lipoprotein</keyword>
<comment type="similarity">
    <text evidence="1 2">Belongs to the outer membrane factor (OMF) (TC 1.B.17) family.</text>
</comment>
<feature type="chain" id="PRO_5024516976" evidence="2">
    <location>
        <begin position="25"/>
        <end position="479"/>
    </location>
</feature>
<name>A0A5R9L2A8_9BACT</name>
<dbReference type="PANTHER" id="PTHR30203">
    <property type="entry name" value="OUTER MEMBRANE CATION EFFLUX PROTEIN"/>
    <property type="match status" value="1"/>
</dbReference>